<feature type="domain" description="CCDC43 PWI-like" evidence="2">
    <location>
        <begin position="3"/>
        <end position="75"/>
    </location>
</feature>
<evidence type="ECO:0000313" key="3">
    <source>
        <dbReference type="EMBL" id="VUZ39780.1"/>
    </source>
</evidence>
<reference evidence="3 4" key="1">
    <citation type="submission" date="2019-07" db="EMBL/GenBank/DDBJ databases">
        <authorList>
            <person name="Jastrzebski P J."/>
            <person name="Paukszto L."/>
            <person name="Jastrzebski P J."/>
        </authorList>
    </citation>
    <scope>NUCLEOTIDE SEQUENCE [LARGE SCALE GENOMIC DNA]</scope>
    <source>
        <strain evidence="3 4">WMS-il1</strain>
    </source>
</reference>
<gene>
    <name evidence="3" type="ORF">WMSIL1_LOCUS968</name>
</gene>
<dbReference type="AlphaFoldDB" id="A0A564XXS5"/>
<dbReference type="Proteomes" id="UP000321570">
    <property type="component" value="Unassembled WGS sequence"/>
</dbReference>
<dbReference type="Pfam" id="PF26091">
    <property type="entry name" value="PWI_CCDC43"/>
    <property type="match status" value="1"/>
</dbReference>
<keyword evidence="4" id="KW-1185">Reference proteome</keyword>
<feature type="region of interest" description="Disordered" evidence="1">
    <location>
        <begin position="291"/>
        <end position="323"/>
    </location>
</feature>
<accession>A0A564XXS5</accession>
<evidence type="ECO:0000256" key="1">
    <source>
        <dbReference type="SAM" id="MobiDB-lite"/>
    </source>
</evidence>
<protein>
    <recommendedName>
        <fullName evidence="2">CCDC43 PWI-like domain-containing protein</fullName>
    </recommendedName>
</protein>
<feature type="compositionally biased region" description="Polar residues" evidence="1">
    <location>
        <begin position="113"/>
        <end position="128"/>
    </location>
</feature>
<dbReference type="EMBL" id="CABIJS010000022">
    <property type="protein sequence ID" value="VUZ39780.1"/>
    <property type="molecule type" value="Genomic_DNA"/>
</dbReference>
<feature type="region of interest" description="Disordered" evidence="1">
    <location>
        <begin position="111"/>
        <end position="135"/>
    </location>
</feature>
<organism evidence="3 4">
    <name type="scientific">Hymenolepis diminuta</name>
    <name type="common">Rat tapeworm</name>
    <dbReference type="NCBI Taxonomy" id="6216"/>
    <lineage>
        <taxon>Eukaryota</taxon>
        <taxon>Metazoa</taxon>
        <taxon>Spiralia</taxon>
        <taxon>Lophotrochozoa</taxon>
        <taxon>Platyhelminthes</taxon>
        <taxon>Cestoda</taxon>
        <taxon>Eucestoda</taxon>
        <taxon>Cyclophyllidea</taxon>
        <taxon>Hymenolepididae</taxon>
        <taxon>Hymenolepis</taxon>
    </lineage>
</organism>
<feature type="region of interest" description="Disordered" evidence="1">
    <location>
        <begin position="367"/>
        <end position="386"/>
    </location>
</feature>
<feature type="compositionally biased region" description="Basic residues" evidence="1">
    <location>
        <begin position="374"/>
        <end position="386"/>
    </location>
</feature>
<dbReference type="InterPro" id="IPR058771">
    <property type="entry name" value="PWI_CCDC43"/>
</dbReference>
<proteinExistence type="predicted"/>
<evidence type="ECO:0000259" key="2">
    <source>
        <dbReference type="Pfam" id="PF26091"/>
    </source>
</evidence>
<evidence type="ECO:0000313" key="4">
    <source>
        <dbReference type="Proteomes" id="UP000321570"/>
    </source>
</evidence>
<name>A0A564XXS5_HYMDI</name>
<sequence>MMEFDMFSKWLQTYLKSLTSDIDAETYGDYIDGMLRDDTMDPKEITESISGLLESVVPPEDAIRCSQEIYSRFQDQYVKSEKETVHTSIKEKDDSSSLDILEETMRSMLAASKDQQAPQSLPETSSKSKGPKLKELDPITVSMLRAAGVSGYQGDEQAEAELTIKLVNADYVARQALGQPSAVGLDFDADEPEAEDIDLTELEAAQGYGKKDGIQPGNIMDALATLNPNKFGSAETAKAPPDEKLKAIRQLKRLPTPGDVNSSTTPAYMLLNTRGINVGLTGLQNSATDILNDPSTSSNGGGTLGISASGKKKSAPPPKKLADIGARAEEKHQKMMAKRKERMNLLGAAGSRLDDLDAFLFSDDDDSVSEKLKKHEKRASKIRCIR</sequence>